<keyword evidence="2" id="KW-0106">Calcium</keyword>
<feature type="domain" description="EF-hand" evidence="4">
    <location>
        <begin position="361"/>
        <end position="396"/>
    </location>
</feature>
<dbReference type="InterPro" id="IPR002048">
    <property type="entry name" value="EF_hand_dom"/>
</dbReference>
<feature type="domain" description="EF-hand" evidence="4">
    <location>
        <begin position="302"/>
        <end position="337"/>
    </location>
</feature>
<dbReference type="EMBL" id="CAUYUJ010014672">
    <property type="protein sequence ID" value="CAK0844542.1"/>
    <property type="molecule type" value="Genomic_DNA"/>
</dbReference>
<dbReference type="PROSITE" id="PS50222">
    <property type="entry name" value="EF_HAND_2"/>
    <property type="match status" value="3"/>
</dbReference>
<organism evidence="5 6">
    <name type="scientific">Prorocentrum cordatum</name>
    <dbReference type="NCBI Taxonomy" id="2364126"/>
    <lineage>
        <taxon>Eukaryota</taxon>
        <taxon>Sar</taxon>
        <taxon>Alveolata</taxon>
        <taxon>Dinophyceae</taxon>
        <taxon>Prorocentrales</taxon>
        <taxon>Prorocentraceae</taxon>
        <taxon>Prorocentrum</taxon>
    </lineage>
</organism>
<dbReference type="Pfam" id="PF13202">
    <property type="entry name" value="EF-hand_5"/>
    <property type="match status" value="1"/>
</dbReference>
<dbReference type="Gene3D" id="1.10.238.10">
    <property type="entry name" value="EF-hand"/>
    <property type="match status" value="2"/>
</dbReference>
<dbReference type="InterPro" id="IPR050145">
    <property type="entry name" value="Centrin_CML-like"/>
</dbReference>
<feature type="domain" description="EF-hand" evidence="4">
    <location>
        <begin position="402"/>
        <end position="437"/>
    </location>
</feature>
<feature type="region of interest" description="Disordered" evidence="3">
    <location>
        <begin position="64"/>
        <end position="211"/>
    </location>
</feature>
<name>A0ABN9TFG1_9DINO</name>
<feature type="compositionally biased region" description="Acidic residues" evidence="3">
    <location>
        <begin position="194"/>
        <end position="207"/>
    </location>
</feature>
<keyword evidence="6" id="KW-1185">Reference proteome</keyword>
<comment type="caution">
    <text evidence="5">The sequence shown here is derived from an EMBL/GenBank/DDBJ whole genome shotgun (WGS) entry which is preliminary data.</text>
</comment>
<proteinExistence type="predicted"/>
<dbReference type="Pfam" id="PF13499">
    <property type="entry name" value="EF-hand_7"/>
    <property type="match status" value="1"/>
</dbReference>
<protein>
    <recommendedName>
        <fullName evidence="4">EF-hand domain-containing protein</fullName>
    </recommendedName>
</protein>
<evidence type="ECO:0000313" key="5">
    <source>
        <dbReference type="EMBL" id="CAK0844542.1"/>
    </source>
</evidence>
<feature type="compositionally biased region" description="Low complexity" evidence="3">
    <location>
        <begin position="147"/>
        <end position="166"/>
    </location>
</feature>
<dbReference type="CDD" id="cd00051">
    <property type="entry name" value="EFh"/>
    <property type="match status" value="2"/>
</dbReference>
<dbReference type="Proteomes" id="UP001189429">
    <property type="component" value="Unassembled WGS sequence"/>
</dbReference>
<dbReference type="PANTHER" id="PTHR23050">
    <property type="entry name" value="CALCIUM BINDING PROTEIN"/>
    <property type="match status" value="1"/>
</dbReference>
<feature type="compositionally biased region" description="Low complexity" evidence="3">
    <location>
        <begin position="64"/>
        <end position="79"/>
    </location>
</feature>
<gene>
    <name evidence="5" type="ORF">PCOR1329_LOCUS38618</name>
</gene>
<dbReference type="SUPFAM" id="SSF47473">
    <property type="entry name" value="EF-hand"/>
    <property type="match status" value="1"/>
</dbReference>
<sequence>MVLTLSQFDVSPTATPKWVAVASRAEARARLQRPRLRFSTVPPALPSFPLVLGPRSSQKAAAAVDAAAVPPGAAPAEPADSPRVGSTRGSPAPRNDAALSATLPGRLSTKRGDDRSALAGGALPRVASMPQLAHDRGQQRLPSTKGLPRLPARAEAEASAPGAGEPPEARAREVHDKLRSSRGLLRASARSEAEDSPQAEGLGEEPPEERLPGGVLLQAQAPTPRSARPDPQAEEAIKMSRLQRELRIPMENMEAAMKLFRQHATLPEGGAVLEDGKLSKAGLASVMREMAKPDHNVVIESTVADLVDFAFSRADKDGSGCISFYEFAIWFSTHAFNEYFLVDAKELALRSLSRQVDMPISEIDTYKRHFDSFDTDGNGQMDRTEFYEMLLKCLKVPKKVGLPAGRVDSLWTSADSDGSGVIDFAEFIVFFSKYFPQFGSTGVQQHYPQNGLLNVLRGNHEDW</sequence>
<dbReference type="SMART" id="SM00054">
    <property type="entry name" value="EFh"/>
    <property type="match status" value="3"/>
</dbReference>
<evidence type="ECO:0000259" key="4">
    <source>
        <dbReference type="PROSITE" id="PS50222"/>
    </source>
</evidence>
<evidence type="ECO:0000313" key="6">
    <source>
        <dbReference type="Proteomes" id="UP001189429"/>
    </source>
</evidence>
<dbReference type="InterPro" id="IPR011992">
    <property type="entry name" value="EF-hand-dom_pair"/>
</dbReference>
<feature type="compositionally biased region" description="Basic and acidic residues" evidence="3">
    <location>
        <begin position="167"/>
        <end position="179"/>
    </location>
</feature>
<reference evidence="5" key="1">
    <citation type="submission" date="2023-10" db="EMBL/GenBank/DDBJ databases">
        <authorList>
            <person name="Chen Y."/>
            <person name="Shah S."/>
            <person name="Dougan E. K."/>
            <person name="Thang M."/>
            <person name="Chan C."/>
        </authorList>
    </citation>
    <scope>NUCLEOTIDE SEQUENCE [LARGE SCALE GENOMIC DNA]</scope>
</reference>
<dbReference type="InterPro" id="IPR018247">
    <property type="entry name" value="EF_Hand_1_Ca_BS"/>
</dbReference>
<accession>A0ABN9TFG1</accession>
<dbReference type="PROSITE" id="PS00018">
    <property type="entry name" value="EF_HAND_1"/>
    <property type="match status" value="3"/>
</dbReference>
<keyword evidence="1" id="KW-0677">Repeat</keyword>
<evidence type="ECO:0000256" key="2">
    <source>
        <dbReference type="ARBA" id="ARBA00022837"/>
    </source>
</evidence>
<evidence type="ECO:0000256" key="3">
    <source>
        <dbReference type="SAM" id="MobiDB-lite"/>
    </source>
</evidence>
<evidence type="ECO:0000256" key="1">
    <source>
        <dbReference type="ARBA" id="ARBA00022737"/>
    </source>
</evidence>
<feature type="compositionally biased region" description="Low complexity" evidence="3">
    <location>
        <begin position="181"/>
        <end position="190"/>
    </location>
</feature>